<gene>
    <name evidence="2" type="ORF">ColLi_13097</name>
</gene>
<keyword evidence="3" id="KW-1185">Reference proteome</keyword>
<protein>
    <submittedName>
        <fullName evidence="2">Uncharacterized protein</fullName>
    </submittedName>
</protein>
<accession>A0AA37H0G6</accession>
<reference evidence="2 3" key="1">
    <citation type="submission" date="2021-07" db="EMBL/GenBank/DDBJ databases">
        <title>Genome data of Colletotrichum spaethianum.</title>
        <authorList>
            <person name="Utami Y.D."/>
            <person name="Hiruma K."/>
        </authorList>
    </citation>
    <scope>NUCLEOTIDE SEQUENCE [LARGE SCALE GENOMIC DNA]</scope>
    <source>
        <strain evidence="2 3">MAFF 242679</strain>
    </source>
</reference>
<comment type="caution">
    <text evidence="2">The sequence shown here is derived from an EMBL/GenBank/DDBJ whole genome shotgun (WGS) entry which is preliminary data.</text>
</comment>
<evidence type="ECO:0000256" key="1">
    <source>
        <dbReference type="SAM" id="MobiDB-lite"/>
    </source>
</evidence>
<feature type="compositionally biased region" description="Basic and acidic residues" evidence="1">
    <location>
        <begin position="9"/>
        <end position="30"/>
    </location>
</feature>
<sequence length="80" mass="8955">MLSRNIVLESKRLGKEETADGSRPTHDSDKTWAHCVRHGRTFMGEIWSLRPRPAAYASHHGNLAVAAALKMEYELATDHA</sequence>
<evidence type="ECO:0000313" key="2">
    <source>
        <dbReference type="EMBL" id="GJC90259.1"/>
    </source>
</evidence>
<organism evidence="2 3">
    <name type="scientific">Colletotrichum liriopes</name>
    <dbReference type="NCBI Taxonomy" id="708192"/>
    <lineage>
        <taxon>Eukaryota</taxon>
        <taxon>Fungi</taxon>
        <taxon>Dikarya</taxon>
        <taxon>Ascomycota</taxon>
        <taxon>Pezizomycotina</taxon>
        <taxon>Sordariomycetes</taxon>
        <taxon>Hypocreomycetidae</taxon>
        <taxon>Glomerellales</taxon>
        <taxon>Glomerellaceae</taxon>
        <taxon>Colletotrichum</taxon>
        <taxon>Colletotrichum spaethianum species complex</taxon>
    </lineage>
</organism>
<proteinExistence type="predicted"/>
<evidence type="ECO:0000313" key="3">
    <source>
        <dbReference type="Proteomes" id="UP001055172"/>
    </source>
</evidence>
<dbReference type="AlphaFoldDB" id="A0AA37H0G6"/>
<dbReference type="EMBL" id="BPPX01000051">
    <property type="protein sequence ID" value="GJC90259.1"/>
    <property type="molecule type" value="Genomic_DNA"/>
</dbReference>
<dbReference type="Proteomes" id="UP001055172">
    <property type="component" value="Unassembled WGS sequence"/>
</dbReference>
<feature type="region of interest" description="Disordered" evidence="1">
    <location>
        <begin position="1"/>
        <end position="30"/>
    </location>
</feature>
<name>A0AA37H0G6_9PEZI</name>